<dbReference type="AlphaFoldDB" id="A0A9E8ZEU6"/>
<keyword evidence="2" id="KW-1185">Reference proteome</keyword>
<dbReference type="RefSeq" id="WP_268609711.1">
    <property type="nucleotide sequence ID" value="NZ_CP113797.1"/>
</dbReference>
<protein>
    <submittedName>
        <fullName evidence="1">WxcM-like domain-containing protein</fullName>
    </submittedName>
</protein>
<organism evidence="1 2">
    <name type="scientific">Thermocoleostomius sinensis A174</name>
    <dbReference type="NCBI Taxonomy" id="2016057"/>
    <lineage>
        <taxon>Bacteria</taxon>
        <taxon>Bacillati</taxon>
        <taxon>Cyanobacteriota</taxon>
        <taxon>Cyanophyceae</taxon>
        <taxon>Oculatellales</taxon>
        <taxon>Oculatellaceae</taxon>
        <taxon>Thermocoleostomius</taxon>
    </lineage>
</organism>
<gene>
    <name evidence="1" type="ORF">OXH18_22425</name>
</gene>
<reference evidence="1" key="1">
    <citation type="submission" date="2022-12" db="EMBL/GenBank/DDBJ databases">
        <title>Polyphasic identification of a Novel Hot-Spring Cyanobacterium Ocullathermofonsia sinensis gen nov. sp. nov. and Genomic Insights on its Adaptations to the Thermal Habitat.</title>
        <authorList>
            <person name="Daroch M."/>
            <person name="Tang J."/>
            <person name="Jiang Y."/>
        </authorList>
    </citation>
    <scope>NUCLEOTIDE SEQUENCE</scope>
    <source>
        <strain evidence="1">PKUAC-SCTA174</strain>
    </source>
</reference>
<proteinExistence type="predicted"/>
<dbReference type="SUPFAM" id="SSF51182">
    <property type="entry name" value="RmlC-like cupins"/>
    <property type="match status" value="1"/>
</dbReference>
<dbReference type="KEGG" id="tsin:OXH18_22425"/>
<sequence>MHPEMVSQINSTFVVLAENGDAIPVVVSDRFYADLEPQFGDFKGKRLISHYTFEQDWNSWEMHPSGDEFVCLLSGQVDFVLQQNGIENLVSLNTPGDYILVPRGIWHTAKVHSSSSLLFITPGENTQHRSL</sequence>
<name>A0A9E8ZEU6_9CYAN</name>
<dbReference type="Proteomes" id="UP001163152">
    <property type="component" value="Chromosome"/>
</dbReference>
<dbReference type="EMBL" id="CP113797">
    <property type="protein sequence ID" value="WAL59895.1"/>
    <property type="molecule type" value="Genomic_DNA"/>
</dbReference>
<evidence type="ECO:0000313" key="2">
    <source>
        <dbReference type="Proteomes" id="UP001163152"/>
    </source>
</evidence>
<dbReference type="InterPro" id="IPR011051">
    <property type="entry name" value="RmlC_Cupin_sf"/>
</dbReference>
<dbReference type="InterPro" id="IPR014710">
    <property type="entry name" value="RmlC-like_jellyroll"/>
</dbReference>
<accession>A0A9E8ZEU6</accession>
<dbReference type="Gene3D" id="2.60.120.10">
    <property type="entry name" value="Jelly Rolls"/>
    <property type="match status" value="1"/>
</dbReference>
<evidence type="ECO:0000313" key="1">
    <source>
        <dbReference type="EMBL" id="WAL59895.1"/>
    </source>
</evidence>